<name>A0ABW1RM64_9LACO</name>
<gene>
    <name evidence="1" type="ORF">ACFQAV_09565</name>
</gene>
<dbReference type="EMBL" id="JBHSSF010000022">
    <property type="protein sequence ID" value="MFC6177090.1"/>
    <property type="molecule type" value="Genomic_DNA"/>
</dbReference>
<reference evidence="2" key="1">
    <citation type="journal article" date="2019" name="Int. J. Syst. Evol. Microbiol.">
        <title>The Global Catalogue of Microorganisms (GCM) 10K type strain sequencing project: providing services to taxonomists for standard genome sequencing and annotation.</title>
        <authorList>
            <consortium name="The Broad Institute Genomics Platform"/>
            <consortium name="The Broad Institute Genome Sequencing Center for Infectious Disease"/>
            <person name="Wu L."/>
            <person name="Ma J."/>
        </authorList>
    </citation>
    <scope>NUCLEOTIDE SEQUENCE [LARGE SCALE GENOMIC DNA]</scope>
    <source>
        <strain evidence="2">CCM 8927</strain>
    </source>
</reference>
<proteinExistence type="predicted"/>
<sequence length="206" mass="23422">MNTNGYSLIDSIEKIGEKTFYTIPLNAMKETSVTDNILSEILLPSNAKADLIYYDDSYKETGKKGPSTNNKTRTCADYVLYIKDKNKKIHKYAFQAKNGKEYDGKGNVYTEINHKIGNNGDYQIDGYDEFLKNNPYISGYYIFYNGNYKNVNNTNSIKSLNGQSFWIIGEERVKGLMGTDYNVISIDNIIGENSHVNFISFLRGLV</sequence>
<accession>A0ABW1RM64</accession>
<evidence type="ECO:0000313" key="2">
    <source>
        <dbReference type="Proteomes" id="UP001596288"/>
    </source>
</evidence>
<dbReference type="Proteomes" id="UP001596288">
    <property type="component" value="Unassembled WGS sequence"/>
</dbReference>
<comment type="caution">
    <text evidence="1">The sequence shown here is derived from an EMBL/GenBank/DDBJ whole genome shotgun (WGS) entry which is preliminary data.</text>
</comment>
<evidence type="ECO:0008006" key="3">
    <source>
        <dbReference type="Google" id="ProtNLM"/>
    </source>
</evidence>
<protein>
    <recommendedName>
        <fullName evidence="3">Restriction endonuclease</fullName>
    </recommendedName>
</protein>
<evidence type="ECO:0000313" key="1">
    <source>
        <dbReference type="EMBL" id="MFC6177090.1"/>
    </source>
</evidence>
<keyword evidence="2" id="KW-1185">Reference proteome</keyword>
<dbReference type="RefSeq" id="WP_137612077.1">
    <property type="nucleotide sequence ID" value="NZ_BJDF01000018.1"/>
</dbReference>
<organism evidence="1 2">
    <name type="scientific">Companilactobacillus huachuanensis</name>
    <dbReference type="NCBI Taxonomy" id="2559914"/>
    <lineage>
        <taxon>Bacteria</taxon>
        <taxon>Bacillati</taxon>
        <taxon>Bacillota</taxon>
        <taxon>Bacilli</taxon>
        <taxon>Lactobacillales</taxon>
        <taxon>Lactobacillaceae</taxon>
        <taxon>Companilactobacillus</taxon>
    </lineage>
</organism>